<keyword evidence="2" id="KW-1185">Reference proteome</keyword>
<dbReference type="EMBL" id="JARBHB010000008">
    <property type="protein sequence ID" value="KAJ8877403.1"/>
    <property type="molecule type" value="Genomic_DNA"/>
</dbReference>
<dbReference type="Proteomes" id="UP001159363">
    <property type="component" value="Chromosome 7"/>
</dbReference>
<evidence type="ECO:0000313" key="1">
    <source>
        <dbReference type="EMBL" id="KAJ8877403.1"/>
    </source>
</evidence>
<comment type="caution">
    <text evidence="1">The sequence shown here is derived from an EMBL/GenBank/DDBJ whole genome shotgun (WGS) entry which is preliminary data.</text>
</comment>
<reference evidence="1 2" key="1">
    <citation type="submission" date="2023-02" db="EMBL/GenBank/DDBJ databases">
        <title>LHISI_Scaffold_Assembly.</title>
        <authorList>
            <person name="Stuart O.P."/>
            <person name="Cleave R."/>
            <person name="Magrath M.J.L."/>
            <person name="Mikheyev A.S."/>
        </authorList>
    </citation>
    <scope>NUCLEOTIDE SEQUENCE [LARGE SCALE GENOMIC DNA]</scope>
    <source>
        <strain evidence="1">Daus_M_001</strain>
        <tissue evidence="1">Leg muscle</tissue>
    </source>
</reference>
<evidence type="ECO:0000313" key="2">
    <source>
        <dbReference type="Proteomes" id="UP001159363"/>
    </source>
</evidence>
<organism evidence="1 2">
    <name type="scientific">Dryococelus australis</name>
    <dbReference type="NCBI Taxonomy" id="614101"/>
    <lineage>
        <taxon>Eukaryota</taxon>
        <taxon>Metazoa</taxon>
        <taxon>Ecdysozoa</taxon>
        <taxon>Arthropoda</taxon>
        <taxon>Hexapoda</taxon>
        <taxon>Insecta</taxon>
        <taxon>Pterygota</taxon>
        <taxon>Neoptera</taxon>
        <taxon>Polyneoptera</taxon>
        <taxon>Phasmatodea</taxon>
        <taxon>Verophasmatodea</taxon>
        <taxon>Anareolatae</taxon>
        <taxon>Phasmatidae</taxon>
        <taxon>Eurycanthinae</taxon>
        <taxon>Dryococelus</taxon>
    </lineage>
</organism>
<accession>A0ABQ9GZJ9</accession>
<gene>
    <name evidence="1" type="ORF">PR048_021857</name>
</gene>
<sequence>MVFVRAGAAANCPLDTFCACVMADCTFTPWATGEAVRLFASHLGEQVSIPGGVAPGFSHAGMVADDADGRRIFSGSPPPLSFRRCSILTSITLIGSQDLYLPVGRQYPLEPPKIASLTLHCPTHLWVRVEIREAIPISSLHSPSATRTRAGNDAAGSRDLQLETKFLHSKCGPRGVTDPQTGRAVMFRPRVVARLPAIMRIHITGAAFHTLQPPPPPPSSVIRFCCRVGLLITSPLASSQLPTSDVCRGNTTLDHQLRPR</sequence>
<proteinExistence type="predicted"/>
<protein>
    <submittedName>
        <fullName evidence="1">Uncharacterized protein</fullName>
    </submittedName>
</protein>
<name>A0ABQ9GZJ9_9NEOP</name>